<evidence type="ECO:0000313" key="2">
    <source>
        <dbReference type="EMBL" id="GKV49728.1"/>
    </source>
</evidence>
<dbReference type="InterPro" id="IPR056924">
    <property type="entry name" value="SH3_Tf2-1"/>
</dbReference>
<feature type="domain" description="Tf2-1-like SH3-like" evidence="1">
    <location>
        <begin position="2"/>
        <end position="55"/>
    </location>
</feature>
<dbReference type="AlphaFoldDB" id="A0AAV5MLI7"/>
<evidence type="ECO:0000259" key="1">
    <source>
        <dbReference type="Pfam" id="PF24626"/>
    </source>
</evidence>
<accession>A0AAV5MLI7</accession>
<dbReference type="Proteomes" id="UP001054252">
    <property type="component" value="Unassembled WGS sequence"/>
</dbReference>
<gene>
    <name evidence="2" type="ORF">SLEP1_g56464</name>
</gene>
<dbReference type="Pfam" id="PF24626">
    <property type="entry name" value="SH3_Tf2-1"/>
    <property type="match status" value="1"/>
</dbReference>
<proteinExistence type="predicted"/>
<comment type="caution">
    <text evidence="2">The sequence shown here is derived from an EMBL/GenBank/DDBJ whole genome shotgun (WGS) entry which is preliminary data.</text>
</comment>
<keyword evidence="3" id="KW-1185">Reference proteome</keyword>
<evidence type="ECO:0000313" key="3">
    <source>
        <dbReference type="Proteomes" id="UP001054252"/>
    </source>
</evidence>
<dbReference type="EMBL" id="BPVZ01000316">
    <property type="protein sequence ID" value="GKV49728.1"/>
    <property type="molecule type" value="Genomic_DNA"/>
</dbReference>
<reference evidence="2 3" key="1">
    <citation type="journal article" date="2021" name="Commun. Biol.">
        <title>The genome of Shorea leprosula (Dipterocarpaceae) highlights the ecological relevance of drought in aseasonal tropical rainforests.</title>
        <authorList>
            <person name="Ng K.K.S."/>
            <person name="Kobayashi M.J."/>
            <person name="Fawcett J.A."/>
            <person name="Hatakeyama M."/>
            <person name="Paape T."/>
            <person name="Ng C.H."/>
            <person name="Ang C.C."/>
            <person name="Tnah L.H."/>
            <person name="Lee C.T."/>
            <person name="Nishiyama T."/>
            <person name="Sese J."/>
            <person name="O'Brien M.J."/>
            <person name="Copetti D."/>
            <person name="Mohd Noor M.I."/>
            <person name="Ong R.C."/>
            <person name="Putra M."/>
            <person name="Sireger I.Z."/>
            <person name="Indrioko S."/>
            <person name="Kosugi Y."/>
            <person name="Izuno A."/>
            <person name="Isagi Y."/>
            <person name="Lee S.L."/>
            <person name="Shimizu K.K."/>
        </authorList>
    </citation>
    <scope>NUCLEOTIDE SEQUENCE [LARGE SCALE GENOMIC DNA]</scope>
    <source>
        <strain evidence="2">214</strain>
    </source>
</reference>
<organism evidence="2 3">
    <name type="scientific">Rubroshorea leprosula</name>
    <dbReference type="NCBI Taxonomy" id="152421"/>
    <lineage>
        <taxon>Eukaryota</taxon>
        <taxon>Viridiplantae</taxon>
        <taxon>Streptophyta</taxon>
        <taxon>Embryophyta</taxon>
        <taxon>Tracheophyta</taxon>
        <taxon>Spermatophyta</taxon>
        <taxon>Magnoliopsida</taxon>
        <taxon>eudicotyledons</taxon>
        <taxon>Gunneridae</taxon>
        <taxon>Pentapetalae</taxon>
        <taxon>rosids</taxon>
        <taxon>malvids</taxon>
        <taxon>Malvales</taxon>
        <taxon>Dipterocarpaceae</taxon>
        <taxon>Rubroshorea</taxon>
    </lineage>
</organism>
<sequence length="148" mass="16942">MRKERFPAQRRSKLLPKRDGPFQVLKRVNDNAYKLDLPSEYNVSATFNVTNLSPFDAVDDLRTNPFQEEGNDINPSLTLKDSIQVPVGLITKARAKKFKEALNELIREIWTQANSWRPIEGSPCEPQNCISLIQVQEDFVKAKPNLCK</sequence>
<protein>
    <recommendedName>
        <fullName evidence="1">Tf2-1-like SH3-like domain-containing protein</fullName>
    </recommendedName>
</protein>
<name>A0AAV5MLI7_9ROSI</name>